<dbReference type="EMBL" id="LGGH01000021">
    <property type="protein sequence ID" value="KUK68323.1"/>
    <property type="molecule type" value="Genomic_DNA"/>
</dbReference>
<keyword evidence="3" id="KW-0489">Methyltransferase</keyword>
<dbReference type="Proteomes" id="UP000054260">
    <property type="component" value="Unassembled WGS sequence"/>
</dbReference>
<gene>
    <name evidence="2" type="ORF">DIT26_00540</name>
    <name evidence="3" type="ORF">XD86_0264</name>
    <name evidence="4" type="ORF">XE02_0073</name>
</gene>
<dbReference type="Proteomes" id="UP000055014">
    <property type="component" value="Unassembled WGS sequence"/>
</dbReference>
<dbReference type="EMBL" id="LGGW01000003">
    <property type="protein sequence ID" value="KUK91357.1"/>
    <property type="molecule type" value="Genomic_DNA"/>
</dbReference>
<keyword evidence="3" id="KW-0808">Transferase</keyword>
<dbReference type="InterPro" id="IPR020596">
    <property type="entry name" value="rRNA_Ade_Mease_Trfase_CS"/>
</dbReference>
<name>A0A101H1L3_9BACT</name>
<dbReference type="SUPFAM" id="SSF53335">
    <property type="entry name" value="S-adenosyl-L-methionine-dependent methyltransferases"/>
    <property type="match status" value="1"/>
</dbReference>
<dbReference type="PANTHER" id="PTHR47739">
    <property type="entry name" value="TRNA1(VAL) (ADENINE(37)-N6)-METHYLTRANSFERASE"/>
    <property type="match status" value="1"/>
</dbReference>
<dbReference type="InterPro" id="IPR007848">
    <property type="entry name" value="Small_mtfrase_dom"/>
</dbReference>
<reference evidence="2 7" key="3">
    <citation type="journal article" date="2018" name="Nat. Biotechnol.">
        <title>A standardized bacterial taxonomy based on genome phylogeny substantially revises the tree of life.</title>
        <authorList>
            <person name="Parks D.H."/>
            <person name="Chuvochina M."/>
            <person name="Waite D.W."/>
            <person name="Rinke C."/>
            <person name="Skarshewski A."/>
            <person name="Chaumeil P.A."/>
            <person name="Hugenholtz P."/>
        </authorList>
    </citation>
    <scope>NUCLEOTIDE SEQUENCE [LARGE SCALE GENOMIC DNA]</scope>
    <source>
        <strain evidence="2">UBA9905</strain>
    </source>
</reference>
<reference evidence="5 6" key="2">
    <citation type="journal article" date="2015" name="MBio">
        <title>Genome-Resolved Metagenomic Analysis Reveals Roles for Candidate Phyla and Other Microbial Community Members in Biogeochemical Transformations in Oil Reservoirs.</title>
        <authorList>
            <person name="Hu P."/>
            <person name="Tom L."/>
            <person name="Singh A."/>
            <person name="Thomas B.C."/>
            <person name="Baker B.J."/>
            <person name="Piceno Y.M."/>
            <person name="Andersen G.L."/>
            <person name="Banfield J.F."/>
        </authorList>
    </citation>
    <scope>NUCLEOTIDE SEQUENCE [LARGE SCALE GENOMIC DNA]</scope>
</reference>
<dbReference type="InterPro" id="IPR050210">
    <property type="entry name" value="tRNA_Adenine-N(6)_MTase"/>
</dbReference>
<dbReference type="InterPro" id="IPR029063">
    <property type="entry name" value="SAM-dependent_MTases_sf"/>
</dbReference>
<dbReference type="PROSITE" id="PS01131">
    <property type="entry name" value="RRNA_A_DIMETH"/>
    <property type="match status" value="1"/>
</dbReference>
<evidence type="ECO:0000313" key="5">
    <source>
        <dbReference type="Proteomes" id="UP000054260"/>
    </source>
</evidence>
<organism evidence="3 5">
    <name type="scientific">Mesotoga infera</name>
    <dbReference type="NCBI Taxonomy" id="1236046"/>
    <lineage>
        <taxon>Bacteria</taxon>
        <taxon>Thermotogati</taxon>
        <taxon>Thermotogota</taxon>
        <taxon>Thermotogae</taxon>
        <taxon>Kosmotogales</taxon>
        <taxon>Kosmotogaceae</taxon>
        <taxon>Mesotoga</taxon>
    </lineage>
</organism>
<proteinExistence type="predicted"/>
<dbReference type="Proteomes" id="UP000264215">
    <property type="component" value="Unassembled WGS sequence"/>
</dbReference>
<dbReference type="GO" id="GO:0000179">
    <property type="term" value="F:rRNA (adenine-N6,N6-)-dimethyltransferase activity"/>
    <property type="evidence" value="ECO:0007669"/>
    <property type="project" value="InterPro"/>
</dbReference>
<evidence type="ECO:0000259" key="1">
    <source>
        <dbReference type="Pfam" id="PF05175"/>
    </source>
</evidence>
<evidence type="ECO:0000313" key="7">
    <source>
        <dbReference type="Proteomes" id="UP000264215"/>
    </source>
</evidence>
<feature type="domain" description="Methyltransferase small" evidence="1">
    <location>
        <begin position="24"/>
        <end position="130"/>
    </location>
</feature>
<dbReference type="PANTHER" id="PTHR47739:SF1">
    <property type="entry name" value="TRNA1(VAL) (ADENINE(37)-N6)-METHYLTRANSFERASE"/>
    <property type="match status" value="1"/>
</dbReference>
<evidence type="ECO:0000313" key="6">
    <source>
        <dbReference type="Proteomes" id="UP000055014"/>
    </source>
</evidence>
<reference evidence="3" key="1">
    <citation type="journal article" date="2015" name="MBio">
        <title>Genome-resolved metagenomic analysis reveals roles for candidate phyla and other microbial community members in biogeochemical transformations in oil reservoirs.</title>
        <authorList>
            <person name="Hu P."/>
            <person name="Tom L."/>
            <person name="Singh A."/>
            <person name="Thomas B.C."/>
            <person name="Baker B.J."/>
            <person name="Piceno Y.M."/>
            <person name="Andersen G.L."/>
            <person name="Banfield J.F."/>
        </authorList>
    </citation>
    <scope>NUCLEOTIDE SEQUENCE [LARGE SCALE GENOMIC DNA]</scope>
    <source>
        <strain evidence="3">46_47</strain>
        <strain evidence="4">46_70</strain>
    </source>
</reference>
<evidence type="ECO:0000313" key="2">
    <source>
        <dbReference type="EMBL" id="HCO69071.1"/>
    </source>
</evidence>
<evidence type="ECO:0000313" key="3">
    <source>
        <dbReference type="EMBL" id="KUK68323.1"/>
    </source>
</evidence>
<dbReference type="PATRIC" id="fig|1236046.5.peg.645"/>
<dbReference type="Gene3D" id="3.40.50.150">
    <property type="entry name" value="Vaccinia Virus protein VP39"/>
    <property type="match status" value="1"/>
</dbReference>
<sequence>MGMNFRDFDPGILGCLDLDFSSLHARVNHGTLLLSWFITPPKGARKALELGSGSGVISIYLAKVFGLSVTGLEIDSDLYKVSVKNARANCTENLTSFINCDIKAYCSENRGEIFDLVVANPPHYVHSGLESPDDRRNIARRIDRDSARVFASAAGGFLKNRGAFFFLLHPRDLTKWVRLLEDEGLGIHRLRFAYGSFEKQAQLVLISGRKGSSSEIVVEPPIRMR</sequence>
<accession>A0A101H1L3</accession>
<dbReference type="EMBL" id="DQBS01000012">
    <property type="protein sequence ID" value="HCO69071.1"/>
    <property type="molecule type" value="Genomic_DNA"/>
</dbReference>
<comment type="caution">
    <text evidence="3">The sequence shown here is derived from an EMBL/GenBank/DDBJ whole genome shotgun (WGS) entry which is preliminary data.</text>
</comment>
<dbReference type="Pfam" id="PF05175">
    <property type="entry name" value="MTS"/>
    <property type="match status" value="1"/>
</dbReference>
<dbReference type="AlphaFoldDB" id="A0A101H1L3"/>
<protein>
    <submittedName>
        <fullName evidence="3">Methyltransferase small</fullName>
    </submittedName>
    <submittedName>
        <fullName evidence="2">Methyltransferase type 11</fullName>
    </submittedName>
</protein>
<evidence type="ECO:0000313" key="4">
    <source>
        <dbReference type="EMBL" id="KUK91357.1"/>
    </source>
</evidence>
<dbReference type="CDD" id="cd02440">
    <property type="entry name" value="AdoMet_MTases"/>
    <property type="match status" value="1"/>
</dbReference>